<protein>
    <submittedName>
        <fullName evidence="2">Uncharacterized protein</fullName>
    </submittedName>
</protein>
<proteinExistence type="predicted"/>
<feature type="region of interest" description="Disordered" evidence="1">
    <location>
        <begin position="1"/>
        <end position="74"/>
    </location>
</feature>
<feature type="compositionally biased region" description="Basic and acidic residues" evidence="1">
    <location>
        <begin position="25"/>
        <end position="36"/>
    </location>
</feature>
<evidence type="ECO:0000256" key="1">
    <source>
        <dbReference type="SAM" id="MobiDB-lite"/>
    </source>
</evidence>
<feature type="compositionally biased region" description="Polar residues" evidence="1">
    <location>
        <begin position="7"/>
        <end position="24"/>
    </location>
</feature>
<dbReference type="OMA" id="RCRAWEV"/>
<evidence type="ECO:0000313" key="3">
    <source>
        <dbReference type="Proteomes" id="UP000000768"/>
    </source>
</evidence>
<organism evidence="2 3">
    <name type="scientific">Sorghum bicolor</name>
    <name type="common">Sorghum</name>
    <name type="synonym">Sorghum vulgare</name>
    <dbReference type="NCBI Taxonomy" id="4558"/>
    <lineage>
        <taxon>Eukaryota</taxon>
        <taxon>Viridiplantae</taxon>
        <taxon>Streptophyta</taxon>
        <taxon>Embryophyta</taxon>
        <taxon>Tracheophyta</taxon>
        <taxon>Spermatophyta</taxon>
        <taxon>Magnoliopsida</taxon>
        <taxon>Liliopsida</taxon>
        <taxon>Poales</taxon>
        <taxon>Poaceae</taxon>
        <taxon>PACMAD clade</taxon>
        <taxon>Panicoideae</taxon>
        <taxon>Andropogonodae</taxon>
        <taxon>Andropogoneae</taxon>
        <taxon>Sorghinae</taxon>
        <taxon>Sorghum</taxon>
    </lineage>
</organism>
<dbReference type="AlphaFoldDB" id="A0A1Z5RNC5"/>
<dbReference type="InParanoid" id="A0A1Z5RNC5"/>
<sequence length="120" mass="14102">MAPKPAKSSQIHPQTMNRSFLSRQIEQERRDNRPDFIRFPQKLLSPPNSHTNRKKKRSRTQNPRRGRAGTSRYRYRSDRGIVLGFIGGVGSSDPRRLQRCNLGNWVGTERRRRCRAWEVS</sequence>
<feature type="compositionally biased region" description="Basic residues" evidence="1">
    <location>
        <begin position="51"/>
        <end position="67"/>
    </location>
</feature>
<dbReference type="EMBL" id="CM000763">
    <property type="protein sequence ID" value="OQU85250.1"/>
    <property type="molecule type" value="Genomic_DNA"/>
</dbReference>
<keyword evidence="3" id="KW-1185">Reference proteome</keyword>
<reference evidence="2 3" key="1">
    <citation type="journal article" date="2009" name="Nature">
        <title>The Sorghum bicolor genome and the diversification of grasses.</title>
        <authorList>
            <person name="Paterson A.H."/>
            <person name="Bowers J.E."/>
            <person name="Bruggmann R."/>
            <person name="Dubchak I."/>
            <person name="Grimwood J."/>
            <person name="Gundlach H."/>
            <person name="Haberer G."/>
            <person name="Hellsten U."/>
            <person name="Mitros T."/>
            <person name="Poliakov A."/>
            <person name="Schmutz J."/>
            <person name="Spannagl M."/>
            <person name="Tang H."/>
            <person name="Wang X."/>
            <person name="Wicker T."/>
            <person name="Bharti A.K."/>
            <person name="Chapman J."/>
            <person name="Feltus F.A."/>
            <person name="Gowik U."/>
            <person name="Grigoriev I.V."/>
            <person name="Lyons E."/>
            <person name="Maher C.A."/>
            <person name="Martis M."/>
            <person name="Narechania A."/>
            <person name="Otillar R.P."/>
            <person name="Penning B.W."/>
            <person name="Salamov A.A."/>
            <person name="Wang Y."/>
            <person name="Zhang L."/>
            <person name="Carpita N.C."/>
            <person name="Freeling M."/>
            <person name="Gingle A.R."/>
            <person name="Hash C.T."/>
            <person name="Keller B."/>
            <person name="Klein P."/>
            <person name="Kresovich S."/>
            <person name="McCann M.C."/>
            <person name="Ming R."/>
            <person name="Peterson D.G."/>
            <person name="Mehboob-ur-Rahman"/>
            <person name="Ware D."/>
            <person name="Westhoff P."/>
            <person name="Mayer K.F."/>
            <person name="Messing J."/>
            <person name="Rokhsar D.S."/>
        </authorList>
    </citation>
    <scope>NUCLEOTIDE SEQUENCE [LARGE SCALE GENOMIC DNA]</scope>
    <source>
        <strain evidence="3">cv. BTx623</strain>
    </source>
</reference>
<dbReference type="Gramene" id="OQU85250">
    <property type="protein sequence ID" value="OQU85250"/>
    <property type="gene ID" value="SORBI_3004G203633"/>
</dbReference>
<gene>
    <name evidence="2" type="ORF">SORBI_3004G203633</name>
</gene>
<evidence type="ECO:0000313" key="2">
    <source>
        <dbReference type="EMBL" id="OQU85250.1"/>
    </source>
</evidence>
<reference evidence="3" key="2">
    <citation type="journal article" date="2018" name="Plant J.">
        <title>The Sorghum bicolor reference genome: improved assembly, gene annotations, a transcriptome atlas, and signatures of genome organization.</title>
        <authorList>
            <person name="McCormick R.F."/>
            <person name="Truong S.K."/>
            <person name="Sreedasyam A."/>
            <person name="Jenkins J."/>
            <person name="Shu S."/>
            <person name="Sims D."/>
            <person name="Kennedy M."/>
            <person name="Amirebrahimi M."/>
            <person name="Weers B.D."/>
            <person name="McKinley B."/>
            <person name="Mattison A."/>
            <person name="Morishige D.T."/>
            <person name="Grimwood J."/>
            <person name="Schmutz J."/>
            <person name="Mullet J.E."/>
        </authorList>
    </citation>
    <scope>NUCLEOTIDE SEQUENCE [LARGE SCALE GENOMIC DNA]</scope>
    <source>
        <strain evidence="3">cv. BTx623</strain>
    </source>
</reference>
<dbReference type="Proteomes" id="UP000000768">
    <property type="component" value="Chromosome 4"/>
</dbReference>
<accession>A0A1Z5RNC5</accession>
<name>A0A1Z5RNC5_SORBI</name>